<feature type="region of interest" description="Disordered" evidence="1">
    <location>
        <begin position="28"/>
        <end position="58"/>
    </location>
</feature>
<dbReference type="EMBL" id="JAQQLI010000029">
    <property type="protein sequence ID" value="MDC7787587.1"/>
    <property type="molecule type" value="Genomic_DNA"/>
</dbReference>
<accession>A0ABT5JD85</accession>
<reference evidence="2" key="1">
    <citation type="journal article" date="2023" name="Microbiol Resour">
        <title>Genome Sequences of Rhodoplanes serenus and Two Thermotolerant Strains, Rhodoplanes tepidamans and 'Rhodoplanes cryptolactis,' Further Refine the Genus.</title>
        <authorList>
            <person name="Rayyan A.A."/>
            <person name="Kyndt J.A."/>
        </authorList>
    </citation>
    <scope>NUCLEOTIDE SEQUENCE</scope>
    <source>
        <strain evidence="2">DSM 9987</strain>
    </source>
</reference>
<dbReference type="Proteomes" id="UP001165652">
    <property type="component" value="Unassembled WGS sequence"/>
</dbReference>
<protein>
    <submittedName>
        <fullName evidence="2">Uncharacterized protein</fullName>
    </submittedName>
</protein>
<organism evidence="2 3">
    <name type="scientific">Rhodoplanes tepidamans</name>
    <name type="common">Rhodoplanes cryptolactis</name>
    <dbReference type="NCBI Taxonomy" id="200616"/>
    <lineage>
        <taxon>Bacteria</taxon>
        <taxon>Pseudomonadati</taxon>
        <taxon>Pseudomonadota</taxon>
        <taxon>Alphaproteobacteria</taxon>
        <taxon>Hyphomicrobiales</taxon>
        <taxon>Nitrobacteraceae</taxon>
        <taxon>Rhodoplanes</taxon>
    </lineage>
</organism>
<comment type="caution">
    <text evidence="2">The sequence shown here is derived from an EMBL/GenBank/DDBJ whole genome shotgun (WGS) entry which is preliminary data.</text>
</comment>
<evidence type="ECO:0000256" key="1">
    <source>
        <dbReference type="SAM" id="MobiDB-lite"/>
    </source>
</evidence>
<reference evidence="2" key="2">
    <citation type="submission" date="2023-02" db="EMBL/GenBank/DDBJ databases">
        <authorList>
            <person name="Rayyan A."/>
            <person name="Meyer T."/>
            <person name="Kyndt J.A."/>
        </authorList>
    </citation>
    <scope>NUCLEOTIDE SEQUENCE</scope>
    <source>
        <strain evidence="2">DSM 9987</strain>
    </source>
</reference>
<evidence type="ECO:0000313" key="3">
    <source>
        <dbReference type="Proteomes" id="UP001165652"/>
    </source>
</evidence>
<name>A0ABT5JD85_RHOTP</name>
<dbReference type="RefSeq" id="WP_272778426.1">
    <property type="nucleotide sequence ID" value="NZ_JAQQLI010000029.1"/>
</dbReference>
<evidence type="ECO:0000313" key="2">
    <source>
        <dbReference type="EMBL" id="MDC7787587.1"/>
    </source>
</evidence>
<keyword evidence="3" id="KW-1185">Reference proteome</keyword>
<feature type="compositionally biased region" description="Low complexity" evidence="1">
    <location>
        <begin position="36"/>
        <end position="58"/>
    </location>
</feature>
<sequence length="87" mass="9069">MRIVFALVALVAVLFAFDKIPFASKRQPAPATAGQTASKAPPASTAAAPSAAAKLAEAPRPTYVVTRECTRAPWGTMNCKEVSTPKP</sequence>
<proteinExistence type="predicted"/>
<gene>
    <name evidence="2" type="ORF">PQJ73_18005</name>
</gene>